<accession>M0J7B0</accession>
<dbReference type="GeneID" id="40156855"/>
<dbReference type="EMBL" id="CP001868">
    <property type="protein sequence ID" value="AFK19205.2"/>
    <property type="molecule type" value="Genomic_DNA"/>
</dbReference>
<dbReference type="Proteomes" id="UP000027075">
    <property type="component" value="Chromosome"/>
</dbReference>
<gene>
    <name evidence="1" type="ordered locus">HFX_1497</name>
    <name evidence="2" type="ORF">BM92_01650</name>
    <name evidence="3" type="ORF">C439_02988</name>
    <name evidence="4" type="ORF">E6P09_10520</name>
</gene>
<dbReference type="EMBL" id="AOLO01000003">
    <property type="protein sequence ID" value="EMA03889.1"/>
    <property type="molecule type" value="Genomic_DNA"/>
</dbReference>
<dbReference type="RefSeq" id="WP_004056955.1">
    <property type="nucleotide sequence ID" value="NC_017941.2"/>
</dbReference>
<proteinExistence type="predicted"/>
<dbReference type="PATRIC" id="fig|523841.21.peg.606"/>
<dbReference type="EMBL" id="CP039139">
    <property type="protein sequence ID" value="QCQ75674.1"/>
    <property type="molecule type" value="Genomic_DNA"/>
</dbReference>
<organism evidence="1 5">
    <name type="scientific">Haloferax mediterranei (strain ATCC 33500 / DSM 1411 / JCM 8866 / NBRC 14739 / NCIMB 2177 / R-4)</name>
    <name type="common">Halobacterium mediterranei</name>
    <dbReference type="NCBI Taxonomy" id="523841"/>
    <lineage>
        <taxon>Archaea</taxon>
        <taxon>Methanobacteriati</taxon>
        <taxon>Methanobacteriota</taxon>
        <taxon>Stenosarchaea group</taxon>
        <taxon>Halobacteria</taxon>
        <taxon>Halobacteriales</taxon>
        <taxon>Haloferacaceae</taxon>
        <taxon>Haloferax</taxon>
    </lineage>
</organism>
<accession>I3R4P5</accession>
<dbReference type="Proteomes" id="UP000006469">
    <property type="component" value="Chromosome"/>
</dbReference>
<dbReference type="AlphaFoldDB" id="I3R4P5"/>
<dbReference type="OrthoDB" id="350750at2157"/>
<reference evidence="1" key="5">
    <citation type="submission" date="2014-05" db="EMBL/GenBank/DDBJ databases">
        <authorList>
            <person name="Wang L."/>
            <person name="Yang H."/>
            <person name="Xiang H."/>
        </authorList>
    </citation>
    <scope>NUCLEOTIDE SEQUENCE</scope>
    <source>
        <strain evidence="1">CGMCC 1.2087</strain>
    </source>
</reference>
<protein>
    <submittedName>
        <fullName evidence="1">Uncharacterized protein</fullName>
    </submittedName>
</protein>
<sequence>MKGEVEFSELEKKTPFTTALRGRVIPAGNIYDPEHDNEELPDFTQGEDWLNFVPDAEGNLRFYKGEPISGVYFGKEPANPETDLNNTFVELYYQRLSFPHIAGLVPSLLDDLRNLATVLSKMAHYQSNIPSGSWAIQRFIQTELEYLFLQSRSIYDGLQFIIANTWKMIYSVEEEDDFSAQLPTSSFRKMALIGEDQEPISADSLVKKYGIPESLAEFYSNEAPIFSKIRDFRDSIVHHGDSPETIFITEDGLAVDTTAEPYCKFDIWENNQLLENELAPLWPFVAYVVKQTVTALDRFLSGLLAKPLHLPYKLAEGYDVYMRGPHITNLNHLDSLISSDQWGEEFVNTVEDRLF</sequence>
<reference evidence="1 5" key="2">
    <citation type="journal article" date="2012" name="J. Bacteriol.">
        <title>Complete genome sequence of the metabolically versatile halophilic archaeon Haloferax mediterranei, a poly(3-hydroxybutyrate-co-3-hydroxyvalerate) producer.</title>
        <authorList>
            <person name="Han J."/>
            <person name="Zhang F."/>
            <person name="Hou J."/>
            <person name="Liu X."/>
            <person name="Li M."/>
            <person name="Liu H."/>
            <person name="Cai L."/>
            <person name="Zhang B."/>
            <person name="Chen Y."/>
            <person name="Zhou J."/>
            <person name="Hu S."/>
            <person name="Xiang H."/>
        </authorList>
    </citation>
    <scope>NUCLEOTIDE SEQUENCE [LARGE SCALE GENOMIC DNA]</scope>
    <source>
        <strain evidence="5">ATCC 33500 / DSM 1411 / JCM 8866 / NBRC 14739 / NCIMB 2177 / R-4</strain>
        <strain evidence="1">CGMCC 1.2087</strain>
    </source>
</reference>
<evidence type="ECO:0000313" key="3">
    <source>
        <dbReference type="EMBL" id="EMA03889.1"/>
    </source>
</evidence>
<name>I3R4P5_HALMT</name>
<evidence type="ECO:0000313" key="1">
    <source>
        <dbReference type="EMBL" id="AFK19205.2"/>
    </source>
</evidence>
<evidence type="ECO:0000313" key="8">
    <source>
        <dbReference type="Proteomes" id="UP000299011"/>
    </source>
</evidence>
<evidence type="ECO:0000313" key="6">
    <source>
        <dbReference type="Proteomes" id="UP000011603"/>
    </source>
</evidence>
<reference evidence="2 7" key="4">
    <citation type="submission" date="2014-04" db="EMBL/GenBank/DDBJ databases">
        <title>Transcriptional profiles of Haloferax mediterranei on the basis of nitrogen availability.</title>
        <authorList>
            <person name="Bautista V."/>
        </authorList>
    </citation>
    <scope>NUCLEOTIDE SEQUENCE [LARGE SCALE GENOMIC DNA]</scope>
    <source>
        <strain evidence="2">ATCC 33500</strain>
        <strain evidence="7">ATCC 33500 / DSM 1411 / JCM 8866 / NBRC 14739 / NCIMB 2177 / R-4</strain>
    </source>
</reference>
<evidence type="ECO:0000313" key="5">
    <source>
        <dbReference type="Proteomes" id="UP000006469"/>
    </source>
</evidence>
<dbReference type="KEGG" id="hme:HFX_1497"/>
<evidence type="ECO:0000313" key="2">
    <source>
        <dbReference type="EMBL" id="AHZ21431.1"/>
    </source>
</evidence>
<dbReference type="Proteomes" id="UP000299011">
    <property type="component" value="Chromosome"/>
</dbReference>
<reference evidence="1" key="1">
    <citation type="journal article" date="2012" name="Appl. Environ. Microbiol.">
        <title>Identification of the haloarchaeal phasin (PhaP) that functions in polyhydroxyalkanoate accumulation and granule formation in Haloferax mediterranei.</title>
        <authorList>
            <person name="Cai S."/>
            <person name="Cai L."/>
            <person name="Liu H."/>
            <person name="Liu X."/>
            <person name="Han J."/>
            <person name="Zhou J."/>
            <person name="Xiang H."/>
        </authorList>
    </citation>
    <scope>NUCLEOTIDE SEQUENCE</scope>
    <source>
        <strain evidence="1">CGMCC 1.2087</strain>
    </source>
</reference>
<dbReference type="EMBL" id="CP007551">
    <property type="protein sequence ID" value="AHZ21431.1"/>
    <property type="molecule type" value="Genomic_DNA"/>
</dbReference>
<dbReference type="HOGENOM" id="CLU_820577_0_0_2"/>
<evidence type="ECO:0000313" key="7">
    <source>
        <dbReference type="Proteomes" id="UP000027075"/>
    </source>
</evidence>
<reference evidence="4 8" key="6">
    <citation type="submission" date="2019-04" db="EMBL/GenBank/DDBJ databases">
        <title>Methylomes of two halophilic Archaea, Haloarcula marismortui and Haloferax mediterranei.</title>
        <authorList>
            <person name="DasSarma S."/>
            <person name="DasSarma P."/>
            <person name="DasSarma S."/>
            <person name="Fomenkov A."/>
            <person name="Vincze T."/>
            <person name="Anton B.P."/>
            <person name="Roberts R.J."/>
        </authorList>
    </citation>
    <scope>NUCLEOTIDE SEQUENCE [LARGE SCALE GENOMIC DNA]</scope>
    <source>
        <strain evidence="4">ATCC 33500</strain>
        <strain evidence="8">ATCC 33500 / DSM 1411 / JCM 8866 / NBRC 14739 / NCIMB 2177 / R-4</strain>
    </source>
</reference>
<dbReference type="Proteomes" id="UP000011603">
    <property type="component" value="Unassembled WGS sequence"/>
</dbReference>
<dbReference type="PaxDb" id="523841-HFX_1497"/>
<keyword evidence="6" id="KW-1185">Reference proteome</keyword>
<reference evidence="3 6" key="3">
    <citation type="journal article" date="2014" name="PLoS Genet.">
        <title>Phylogenetically driven sequencing of extremely halophilic archaea reveals strategies for static and dynamic osmo-response.</title>
        <authorList>
            <person name="Becker E.A."/>
            <person name="Seitzer P.M."/>
            <person name="Tritt A."/>
            <person name="Larsen D."/>
            <person name="Krusor M."/>
            <person name="Yao A.I."/>
            <person name="Wu D."/>
            <person name="Madern D."/>
            <person name="Eisen J.A."/>
            <person name="Darling A.E."/>
            <person name="Facciotti M.T."/>
        </authorList>
    </citation>
    <scope>NUCLEOTIDE SEQUENCE [LARGE SCALE GENOMIC DNA]</scope>
    <source>
        <strain evidence="3">ATCC 33500</strain>
        <strain evidence="6">ATCC 33500 / DSM 1411 / JCM 8866 / NBRC 14739 / NCIMB 2177 / R-4</strain>
    </source>
</reference>
<evidence type="ECO:0000313" key="4">
    <source>
        <dbReference type="EMBL" id="QCQ75674.1"/>
    </source>
</evidence>